<evidence type="ECO:0000259" key="3">
    <source>
        <dbReference type="Pfam" id="PF02397"/>
    </source>
</evidence>
<dbReference type="PANTHER" id="PTHR30576:SF0">
    <property type="entry name" value="UNDECAPRENYL-PHOSPHATE N-ACETYLGALACTOSAMINYL 1-PHOSPHATE TRANSFERASE-RELATED"/>
    <property type="match status" value="1"/>
</dbReference>
<evidence type="ECO:0000256" key="1">
    <source>
        <dbReference type="ARBA" id="ARBA00006464"/>
    </source>
</evidence>
<dbReference type="EMBL" id="MFHT01000020">
    <property type="protein sequence ID" value="OGF77359.1"/>
    <property type="molecule type" value="Genomic_DNA"/>
</dbReference>
<feature type="domain" description="Bacterial sugar transferase" evidence="3">
    <location>
        <begin position="31"/>
        <end position="211"/>
    </location>
</feature>
<dbReference type="InterPro" id="IPR003362">
    <property type="entry name" value="Bact_transf"/>
</dbReference>
<comment type="similarity">
    <text evidence="1">Belongs to the bacterial sugar transferase family.</text>
</comment>
<organism evidence="4 5">
    <name type="scientific">Candidatus Giovannonibacteria bacterium RIFCSPHIGHO2_12_FULL_43_15</name>
    <dbReference type="NCBI Taxonomy" id="1798341"/>
    <lineage>
        <taxon>Bacteria</taxon>
        <taxon>Candidatus Giovannoniibacteriota</taxon>
    </lineage>
</organism>
<evidence type="ECO:0000313" key="4">
    <source>
        <dbReference type="EMBL" id="OGF77359.1"/>
    </source>
</evidence>
<evidence type="ECO:0000256" key="2">
    <source>
        <dbReference type="SAM" id="Phobius"/>
    </source>
</evidence>
<keyword evidence="2" id="KW-0812">Transmembrane</keyword>
<comment type="caution">
    <text evidence="4">The sequence shown here is derived from an EMBL/GenBank/DDBJ whole genome shotgun (WGS) entry which is preliminary data.</text>
</comment>
<sequence>MTSIVLSSVEEARVLRECAANPNKVLFAATKRIGDIALSFCLAALTLLLLPFIALAIKIESSGPIFFKQKRVGKDGKHFMLWKFRSTHRTSVDETIGWGAEGDHIYTKVGRFLRKSYLDELPQIKNVLKGEMSLIGPRPERPEFVEIFKKEIPFYELRMLVRPGLTGWAQVNMGNRAFANEAKEKLRYDLYYIKHRTFLMELKIILKTLAMLSRRTGR</sequence>
<dbReference type="GO" id="GO:0016780">
    <property type="term" value="F:phosphotransferase activity, for other substituted phosphate groups"/>
    <property type="evidence" value="ECO:0007669"/>
    <property type="project" value="TreeGrafter"/>
</dbReference>
<gene>
    <name evidence="4" type="ORF">A3F23_00215</name>
</gene>
<dbReference type="Pfam" id="PF02397">
    <property type="entry name" value="Bac_transf"/>
    <property type="match status" value="1"/>
</dbReference>
<keyword evidence="2" id="KW-1133">Transmembrane helix</keyword>
<evidence type="ECO:0000313" key="5">
    <source>
        <dbReference type="Proteomes" id="UP000177723"/>
    </source>
</evidence>
<proteinExistence type="inferred from homology"/>
<dbReference type="PANTHER" id="PTHR30576">
    <property type="entry name" value="COLANIC BIOSYNTHESIS UDP-GLUCOSE LIPID CARRIER TRANSFERASE"/>
    <property type="match status" value="1"/>
</dbReference>
<protein>
    <recommendedName>
        <fullName evidence="3">Bacterial sugar transferase domain-containing protein</fullName>
    </recommendedName>
</protein>
<feature type="transmembrane region" description="Helical" evidence="2">
    <location>
        <begin position="36"/>
        <end position="57"/>
    </location>
</feature>
<dbReference type="AlphaFoldDB" id="A0A1F5WNV3"/>
<accession>A0A1F5WNV3</accession>
<keyword evidence="2" id="KW-0472">Membrane</keyword>
<reference evidence="4 5" key="1">
    <citation type="journal article" date="2016" name="Nat. Commun.">
        <title>Thousands of microbial genomes shed light on interconnected biogeochemical processes in an aquifer system.</title>
        <authorList>
            <person name="Anantharaman K."/>
            <person name="Brown C.T."/>
            <person name="Hug L.A."/>
            <person name="Sharon I."/>
            <person name="Castelle C.J."/>
            <person name="Probst A.J."/>
            <person name="Thomas B.C."/>
            <person name="Singh A."/>
            <person name="Wilkins M.J."/>
            <person name="Karaoz U."/>
            <person name="Brodie E.L."/>
            <person name="Williams K.H."/>
            <person name="Hubbard S.S."/>
            <person name="Banfield J.F."/>
        </authorList>
    </citation>
    <scope>NUCLEOTIDE SEQUENCE [LARGE SCALE GENOMIC DNA]</scope>
</reference>
<name>A0A1F5WNV3_9BACT</name>
<dbReference type="Proteomes" id="UP000177723">
    <property type="component" value="Unassembled WGS sequence"/>
</dbReference>